<dbReference type="AlphaFoldDB" id="A0A1G2S8T4"/>
<dbReference type="UniPathway" id="UPA00115">
    <property type="reaction ID" value="UER00408"/>
</dbReference>
<dbReference type="PIRSF" id="PIRSF000110">
    <property type="entry name" value="G6PD"/>
    <property type="match status" value="1"/>
</dbReference>
<dbReference type="Pfam" id="PF00479">
    <property type="entry name" value="G6PD_N"/>
    <property type="match status" value="1"/>
</dbReference>
<dbReference type="Pfam" id="PF02781">
    <property type="entry name" value="G6PD_C"/>
    <property type="match status" value="1"/>
</dbReference>
<dbReference type="EC" id="1.1.1.49" evidence="6"/>
<dbReference type="PRINTS" id="PR00079">
    <property type="entry name" value="G6PDHDRGNASE"/>
</dbReference>
<evidence type="ECO:0000256" key="3">
    <source>
        <dbReference type="ARBA" id="ARBA00022857"/>
    </source>
</evidence>
<evidence type="ECO:0000256" key="1">
    <source>
        <dbReference type="ARBA" id="ARBA00004937"/>
    </source>
</evidence>
<feature type="binding site" evidence="6">
    <location>
        <position position="335"/>
    </location>
    <ligand>
        <name>substrate</name>
    </ligand>
</feature>
<evidence type="ECO:0000256" key="4">
    <source>
        <dbReference type="ARBA" id="ARBA00023002"/>
    </source>
</evidence>
<dbReference type="NCBIfam" id="TIGR00871">
    <property type="entry name" value="zwf"/>
    <property type="match status" value="1"/>
</dbReference>
<accession>A0A1G2S8T4</accession>
<dbReference type="Gene3D" id="3.30.360.10">
    <property type="entry name" value="Dihydrodipicolinate Reductase, domain 2"/>
    <property type="match status" value="1"/>
</dbReference>
<gene>
    <name evidence="6" type="primary">zwf</name>
    <name evidence="9" type="ORF">A2675_03425</name>
</gene>
<feature type="binding site" evidence="6">
    <location>
        <position position="239"/>
    </location>
    <ligand>
        <name>substrate</name>
    </ligand>
</feature>
<feature type="binding site" evidence="6">
    <location>
        <position position="186"/>
    </location>
    <ligand>
        <name>substrate</name>
    </ligand>
</feature>
<keyword evidence="3 6" id="KW-0521">NADP</keyword>
<keyword evidence="2 6" id="KW-0313">Glucose metabolism</keyword>
<sequence length="470" mass="52888">MIAPTIIVIFGATGDLSQKKLLPALFRLFCAGYLPAALRIVGFSRRDLGDEGYRTFAREALAVTAGERKTELEHFLNRLTYIAGDFMLPASYQKLSDGLIVVEGEMGQCANKLFYLAVPPVSYEPIFKELADSGLTIPCSDELGWTRVLVEKPFGNNNETAAALDRTLGLLFKEEQIFRIDHYLAKEALQDILMFRFSNLIFEPLWNKNYIDRVEIKLFESHGIAERGVFYDGLGALRDVGQNHLLQMLALVAMENPGGLDAAAVREARAKVLQALRPITASSDALERTVRGQYAGYQDEAGVAAGSQTETYFRIQAFVDNERWHDVPFYLESGKMLERALAEVVITFKGTESFFCRSKENHHHANILTFRIQPDEGISVLFWAKQRGFTSQLEPKKLAFSYREEGGGSTRIPDAYERVLYDGIAGDQILFTSTDEVMAAWKFITPIIEHWKETPLHQYEKGSTGPRVEK</sequence>
<name>A0A1G2S8T4_9BACT</name>
<feature type="binding site" evidence="6">
    <location>
        <begin position="85"/>
        <end position="86"/>
    </location>
    <ligand>
        <name>NADP(+)</name>
        <dbReference type="ChEBI" id="CHEBI:58349"/>
    </ligand>
</feature>
<comment type="caution">
    <text evidence="9">The sequence shown here is derived from an EMBL/GenBank/DDBJ whole genome shotgun (WGS) entry which is preliminary data.</text>
</comment>
<feature type="active site" description="Proton acceptor" evidence="6">
    <location>
        <position position="244"/>
    </location>
</feature>
<dbReference type="STRING" id="1802723.A2675_03425"/>
<dbReference type="InterPro" id="IPR036291">
    <property type="entry name" value="NAD(P)-bd_dom_sf"/>
</dbReference>
<feature type="binding site" evidence="6">
    <location>
        <position position="45"/>
    </location>
    <ligand>
        <name>NADP(+)</name>
        <dbReference type="ChEBI" id="CHEBI:58349"/>
    </ligand>
</feature>
<reference evidence="9 10" key="1">
    <citation type="journal article" date="2016" name="Nat. Commun.">
        <title>Thousands of microbial genomes shed light on interconnected biogeochemical processes in an aquifer system.</title>
        <authorList>
            <person name="Anantharaman K."/>
            <person name="Brown C.T."/>
            <person name="Hug L.A."/>
            <person name="Sharon I."/>
            <person name="Castelle C.J."/>
            <person name="Probst A.J."/>
            <person name="Thomas B.C."/>
            <person name="Singh A."/>
            <person name="Wilkins M.J."/>
            <person name="Karaoz U."/>
            <person name="Brodie E.L."/>
            <person name="Williams K.H."/>
            <person name="Hubbard S.S."/>
            <person name="Banfield J.F."/>
        </authorList>
    </citation>
    <scope>NUCLEOTIDE SEQUENCE [LARGE SCALE GENOMIC DNA]</scope>
</reference>
<evidence type="ECO:0000259" key="8">
    <source>
        <dbReference type="Pfam" id="PF02781"/>
    </source>
</evidence>
<keyword evidence="5 6" id="KW-0119">Carbohydrate metabolism</keyword>
<dbReference type="SUPFAM" id="SSF51735">
    <property type="entry name" value="NAD(P)-binding Rossmann-fold domains"/>
    <property type="match status" value="1"/>
</dbReference>
<comment type="function">
    <text evidence="6">Catalyzes the oxidation of glucose 6-phosphate to 6-phosphogluconolactone.</text>
</comment>
<comment type="pathway">
    <text evidence="1 6">Carbohydrate degradation; pentose phosphate pathway; D-ribulose 5-phosphate from D-glucose 6-phosphate (oxidative stage): step 1/3.</text>
</comment>
<feature type="binding site" evidence="6">
    <location>
        <position position="152"/>
    </location>
    <ligand>
        <name>NADP(+)</name>
        <dbReference type="ChEBI" id="CHEBI:58349"/>
    </ligand>
</feature>
<dbReference type="GO" id="GO:0050661">
    <property type="term" value="F:NADP binding"/>
    <property type="evidence" value="ECO:0007669"/>
    <property type="project" value="UniProtKB-UniRule"/>
</dbReference>
<evidence type="ECO:0000313" key="9">
    <source>
        <dbReference type="EMBL" id="OHA81495.1"/>
    </source>
</evidence>
<dbReference type="GO" id="GO:0004345">
    <property type="term" value="F:glucose-6-phosphate dehydrogenase activity"/>
    <property type="evidence" value="ECO:0007669"/>
    <property type="project" value="UniProtKB-UniRule"/>
</dbReference>
<proteinExistence type="inferred from homology"/>
<feature type="domain" description="Glucose-6-phosphate dehydrogenase C-terminal" evidence="8">
    <location>
        <begin position="193"/>
        <end position="467"/>
    </location>
</feature>
<dbReference type="PANTHER" id="PTHR23429:SF0">
    <property type="entry name" value="GLUCOSE-6-PHOSPHATE 1-DEHYDROGENASE"/>
    <property type="match status" value="1"/>
</dbReference>
<dbReference type="InterPro" id="IPR001282">
    <property type="entry name" value="G6P_DH"/>
</dbReference>
<evidence type="ECO:0000256" key="5">
    <source>
        <dbReference type="ARBA" id="ARBA00023277"/>
    </source>
</evidence>
<dbReference type="InterPro" id="IPR022674">
    <property type="entry name" value="G6P_DH_NAD-bd"/>
</dbReference>
<dbReference type="EMBL" id="MHUS01000010">
    <property type="protein sequence ID" value="OHA81495.1"/>
    <property type="molecule type" value="Genomic_DNA"/>
</dbReference>
<evidence type="ECO:0000313" key="10">
    <source>
        <dbReference type="Proteomes" id="UP000176997"/>
    </source>
</evidence>
<feature type="domain" description="Glucose-6-phosphate dehydrogenase NAD-binding" evidence="7">
    <location>
        <begin position="8"/>
        <end position="190"/>
    </location>
</feature>
<dbReference type="GO" id="GO:0006006">
    <property type="term" value="P:glucose metabolic process"/>
    <property type="evidence" value="ECO:0007669"/>
    <property type="project" value="UniProtKB-KW"/>
</dbReference>
<keyword evidence="4 6" id="KW-0560">Oxidoreductase</keyword>
<organism evidence="9 10">
    <name type="scientific">Candidatus Yonathbacteria bacterium RIFCSPHIGHO2_01_FULL_51_10</name>
    <dbReference type="NCBI Taxonomy" id="1802723"/>
    <lineage>
        <taxon>Bacteria</taxon>
        <taxon>Candidatus Yonathiibacteriota</taxon>
    </lineage>
</organism>
<feature type="binding site" evidence="6">
    <location>
        <position position="182"/>
    </location>
    <ligand>
        <name>substrate</name>
    </ligand>
</feature>
<dbReference type="PANTHER" id="PTHR23429">
    <property type="entry name" value="GLUCOSE-6-PHOSPHATE 1-DEHYDROGENASE G6PD"/>
    <property type="match status" value="1"/>
</dbReference>
<dbReference type="SUPFAM" id="SSF55347">
    <property type="entry name" value="Glyceraldehyde-3-phosphate dehydrogenase-like, C-terminal domain"/>
    <property type="match status" value="1"/>
</dbReference>
<comment type="caution">
    <text evidence="6">Lacks conserved residue(s) required for the propagation of feature annotation.</text>
</comment>
<dbReference type="InterPro" id="IPR022675">
    <property type="entry name" value="G6P_DH_C"/>
</dbReference>
<evidence type="ECO:0000256" key="2">
    <source>
        <dbReference type="ARBA" id="ARBA00022526"/>
    </source>
</evidence>
<feature type="binding site" evidence="6">
    <location>
        <position position="220"/>
    </location>
    <ligand>
        <name>substrate</name>
    </ligand>
</feature>
<comment type="similarity">
    <text evidence="6">Belongs to the glucose-6-phosphate dehydrogenase family.</text>
</comment>
<comment type="catalytic activity">
    <reaction evidence="6">
        <text>D-glucose 6-phosphate + NADP(+) = 6-phospho-D-glucono-1,5-lactone + NADPH + H(+)</text>
        <dbReference type="Rhea" id="RHEA:15841"/>
        <dbReference type="ChEBI" id="CHEBI:15378"/>
        <dbReference type="ChEBI" id="CHEBI:57783"/>
        <dbReference type="ChEBI" id="CHEBI:57955"/>
        <dbReference type="ChEBI" id="CHEBI:58349"/>
        <dbReference type="ChEBI" id="CHEBI:61548"/>
        <dbReference type="EC" id="1.1.1.49"/>
    </reaction>
</comment>
<protein>
    <recommendedName>
        <fullName evidence="6">Glucose-6-phosphate 1-dehydrogenase</fullName>
        <shortName evidence="6">G6PD</shortName>
        <ecNumber evidence="6">1.1.1.49</ecNumber>
    </recommendedName>
</protein>
<dbReference type="Proteomes" id="UP000176997">
    <property type="component" value="Unassembled WGS sequence"/>
</dbReference>
<dbReference type="HAMAP" id="MF_00966">
    <property type="entry name" value="G6PD"/>
    <property type="match status" value="1"/>
</dbReference>
<dbReference type="Gene3D" id="3.40.50.720">
    <property type="entry name" value="NAD(P)-binding Rossmann-like Domain"/>
    <property type="match status" value="1"/>
</dbReference>
<evidence type="ECO:0000256" key="6">
    <source>
        <dbReference type="HAMAP-Rule" id="MF_00966"/>
    </source>
</evidence>
<evidence type="ECO:0000259" key="7">
    <source>
        <dbReference type="Pfam" id="PF00479"/>
    </source>
</evidence>
<dbReference type="GO" id="GO:0005829">
    <property type="term" value="C:cytosol"/>
    <property type="evidence" value="ECO:0007669"/>
    <property type="project" value="TreeGrafter"/>
</dbReference>
<dbReference type="GO" id="GO:0009051">
    <property type="term" value="P:pentose-phosphate shunt, oxidative branch"/>
    <property type="evidence" value="ECO:0007669"/>
    <property type="project" value="TreeGrafter"/>
</dbReference>